<evidence type="ECO:0000313" key="4">
    <source>
        <dbReference type="Proteomes" id="UP000291236"/>
    </source>
</evidence>
<dbReference type="KEGG" id="sbf:JCM31447_25760"/>
<proteinExistence type="predicted"/>
<dbReference type="InterPro" id="IPR018760">
    <property type="entry name" value="DUF2326"/>
</dbReference>
<sequence>MKISKIYCNKPEIFQAVYFNSGLNVIMGEIRLPENKMKDTHNLGKSTLGLIIDFCLLSSPKSSFFLFKQKEIFKQFSFFIEIELFDSTFITIRRNVEDNTKICFKKHKLSKQDFNQILPHEWDHFNLSIDKAKDLLDGLLDIKPIKPWSYRKIVGYLLRSQDDYKDVFLLNKNMRSAHSDWKPFLAHIFGFNADLINFHYKKDKDLNEIKTQEKFLMNELGDIIDEISKIDGILLLKQKEIEKKQILLNSFDFNLQDINKTDSLVNKINEDIAELNSMRYYLVQNRKKIKNSLANNKINFNPDDVQKLFKEAGVFFEGQIKKDFEQLIAFNKAITEERKNYLKEELAEIEQKIININKELEVLNKQQAGSLSYLSETDIFNKYKQFSDDIVTLKADASILENQKQKTHRLHSLQAQIRSLNEEKSHIQNDIELDIKSINSDSHSLYSLIRIFFNEIIENILDRKALLSIFTNREGHLEFRADILDELGNTTNQDDGHTYKKLLCIAFDMAVLKAYLSERYPRFVFHDGVFESLDRRKKEVLLSTLREYANLGIQQIITMIDSEIPNDIDNKNKPFIYPNEIILKLHDDGIDGRLFKMKSW</sequence>
<accession>A0A4P2VQ70</accession>
<evidence type="ECO:0000259" key="2">
    <source>
        <dbReference type="Pfam" id="PF10088"/>
    </source>
</evidence>
<dbReference type="RefSeq" id="WP_130611268.1">
    <property type="nucleotide sequence ID" value="NZ_AP019368.1"/>
</dbReference>
<reference evidence="3 4" key="1">
    <citation type="submission" date="2018-12" db="EMBL/GenBank/DDBJ databases">
        <title>Rubrispira sanarue gen. nov., sp., nov., a member of the order Silvanigrellales, isolated from a brackish lake in Hamamatsu Japan.</title>
        <authorList>
            <person name="Maejima Y."/>
            <person name="Iino T."/>
            <person name="Muraguchi Y."/>
            <person name="Fukuda K."/>
            <person name="Nojiri H."/>
            <person name="Ohkuma M."/>
            <person name="Moriuchi R."/>
            <person name="Dohra H."/>
            <person name="Kimbara K."/>
            <person name="Shintani M."/>
        </authorList>
    </citation>
    <scope>NUCLEOTIDE SEQUENCE [LARGE SCALE GENOMIC DNA]</scope>
    <source>
        <strain evidence="3 4">RF1110005</strain>
    </source>
</reference>
<dbReference type="Proteomes" id="UP000291236">
    <property type="component" value="Chromosome"/>
</dbReference>
<evidence type="ECO:0000256" key="1">
    <source>
        <dbReference type="SAM" id="Coils"/>
    </source>
</evidence>
<evidence type="ECO:0000313" key="3">
    <source>
        <dbReference type="EMBL" id="BBH54119.1"/>
    </source>
</evidence>
<organism evidence="3 4">
    <name type="scientific">Fluviispira sanaruensis</name>
    <dbReference type="NCBI Taxonomy" id="2493639"/>
    <lineage>
        <taxon>Bacteria</taxon>
        <taxon>Pseudomonadati</taxon>
        <taxon>Bdellovibrionota</taxon>
        <taxon>Oligoflexia</taxon>
        <taxon>Silvanigrellales</taxon>
        <taxon>Silvanigrellaceae</taxon>
        <taxon>Fluviispira</taxon>
    </lineage>
</organism>
<dbReference type="AlphaFoldDB" id="A0A4P2VQ70"/>
<dbReference type="Pfam" id="PF10088">
    <property type="entry name" value="DUF2326"/>
    <property type="match status" value="1"/>
</dbReference>
<name>A0A4P2VQ70_FLUSA</name>
<keyword evidence="4" id="KW-1185">Reference proteome</keyword>
<gene>
    <name evidence="3" type="ORF">JCM31447_25760</name>
</gene>
<feature type="coiled-coil region" evidence="1">
    <location>
        <begin position="332"/>
        <end position="430"/>
    </location>
</feature>
<dbReference type="EMBL" id="AP019368">
    <property type="protein sequence ID" value="BBH54119.1"/>
    <property type="molecule type" value="Genomic_DNA"/>
</dbReference>
<protein>
    <submittedName>
        <fullName evidence="3">DUF2326 domain-containing protein</fullName>
    </submittedName>
</protein>
<dbReference type="OrthoDB" id="7888902at2"/>
<keyword evidence="1" id="KW-0175">Coiled coil</keyword>
<feature type="domain" description="DUF2326" evidence="2">
    <location>
        <begin position="457"/>
        <end position="598"/>
    </location>
</feature>